<keyword evidence="3" id="KW-1185">Reference proteome</keyword>
<keyword evidence="1" id="KW-0732">Signal</keyword>
<organism evidence="2 3">
    <name type="scientific">Candidatus Accumulibacter cognatus</name>
    <dbReference type="NCBI Taxonomy" id="2954383"/>
    <lineage>
        <taxon>Bacteria</taxon>
        <taxon>Pseudomonadati</taxon>
        <taxon>Pseudomonadota</taxon>
        <taxon>Betaproteobacteria</taxon>
        <taxon>Candidatus Accumulibacter</taxon>
    </lineage>
</organism>
<feature type="signal peptide" evidence="1">
    <location>
        <begin position="1"/>
        <end position="31"/>
    </location>
</feature>
<evidence type="ECO:0000256" key="1">
    <source>
        <dbReference type="SAM" id="SignalP"/>
    </source>
</evidence>
<name>A0A080M663_9PROT</name>
<dbReference type="Pfam" id="PF14224">
    <property type="entry name" value="DUF4331"/>
    <property type="match status" value="1"/>
</dbReference>
<dbReference type="AlphaFoldDB" id="A0A080M663"/>
<dbReference type="InterPro" id="IPR025566">
    <property type="entry name" value="DUF4331"/>
</dbReference>
<gene>
    <name evidence="2" type="ORF">AW06_002215</name>
</gene>
<dbReference type="EMBL" id="JDST02000047">
    <property type="protein sequence ID" value="KFB76738.1"/>
    <property type="molecule type" value="Genomic_DNA"/>
</dbReference>
<dbReference type="RefSeq" id="WP_273704562.1">
    <property type="nucleotide sequence ID" value="NZ_JDST02000047.1"/>
</dbReference>
<comment type="caution">
    <text evidence="2">The sequence shown here is derived from an EMBL/GenBank/DDBJ whole genome shotgun (WGS) entry which is preliminary data.</text>
</comment>
<sequence>MKTSTASNRRSLLTLLCAAACLALPVTGVFAASHREAPLTALDHKADITDWYAFVSYDNPNKVTMILNTDPLLEPANGPNYHPFDPEVVYEMKVDNNFDGDEDVKVVFRFQSEIRAPGVFTSFVGAGGGVSTPANSPAPVSPGTPIVPPAITALDGPGSAGLSLRQTYTVTIQKKVGSVWQTVFSSGSRKLYAVPANVGPRTMPDYPSLAAQGIYDLGGGIRVFAGTVDDPFYIDLGAAFDTLNFRAGAFATGIPAVLSDDQDADDTVNFAPDAVAGYNVNSIVVELPTTLLTSDGQVHPATDAKAVIGTYGTTSRPRIKAQPTTAGGKPSLSSNFVQIQRMGNPLINELLIGTGDKDKFSMSEPKNDSQFAGYLLDPLLARVLNAAYGGVVAIPTPPRLDLLPLVTYSAPICPGCTAAQAGPVADLLRLNTGIPATAKAIRKRLGVLAGDFGGFPNGRRLSDDATDIAARVVTGVLNPAFNVFPNNRIGDGVNGNDVPYQESFPYVAFANSGRNSRHQNPGTSGCVSTTPPFLPILCPTD</sequence>
<evidence type="ECO:0000313" key="2">
    <source>
        <dbReference type="EMBL" id="KFB76738.1"/>
    </source>
</evidence>
<evidence type="ECO:0000313" key="3">
    <source>
        <dbReference type="Proteomes" id="UP000021315"/>
    </source>
</evidence>
<proteinExistence type="predicted"/>
<reference evidence="2" key="1">
    <citation type="submission" date="2014-02" db="EMBL/GenBank/DDBJ databases">
        <title>Expanding our view of genomic diversity in Candidatus Accumulibacter clades.</title>
        <authorList>
            <person name="Skennerton C.T."/>
            <person name="Barr J.J."/>
            <person name="Slater F.R."/>
            <person name="Bond P.L."/>
            <person name="Tyson G.W."/>
        </authorList>
    </citation>
    <scope>NUCLEOTIDE SEQUENCE [LARGE SCALE GENOMIC DNA]</scope>
</reference>
<accession>A0A080M663</accession>
<dbReference type="Proteomes" id="UP000021315">
    <property type="component" value="Unassembled WGS sequence"/>
</dbReference>
<protein>
    <recommendedName>
        <fullName evidence="4">DUF4331 domain-containing protein</fullName>
    </recommendedName>
</protein>
<evidence type="ECO:0008006" key="4">
    <source>
        <dbReference type="Google" id="ProtNLM"/>
    </source>
</evidence>
<dbReference type="STRING" id="1453999.AW06_002215"/>
<feature type="chain" id="PRO_5001750866" description="DUF4331 domain-containing protein" evidence="1">
    <location>
        <begin position="32"/>
        <end position="541"/>
    </location>
</feature>